<evidence type="ECO:0000313" key="5">
    <source>
        <dbReference type="Proteomes" id="UP000826271"/>
    </source>
</evidence>
<dbReference type="Pfam" id="PF10551">
    <property type="entry name" value="MULE"/>
    <property type="match status" value="1"/>
</dbReference>
<dbReference type="EMBL" id="WHWC01000007">
    <property type="protein sequence ID" value="KAG8378803.1"/>
    <property type="molecule type" value="Genomic_DNA"/>
</dbReference>
<sequence length="846" mass="97454">MSTDENFENNEDDDFENEYLDFAEDLNWKNETVENLNNEHEVVENLNNELEVFENLNNEPKASENLNNEGENEAAKNLKNAENVNTEFQERVETSINEEGENVEGVDAAVSEGVHPQEVEQPAGNVGNQVDPNIESESDASSVSDCPSWMCEDLEEQQEEQFYERNFNNETENWCSDVNDDDELRSLRGSDNDNEVYEVWNDDMERRKVDLFAGLKFETRKQYKEVLKAWVVRKGWDVIFLRSEKRKVTVICKNGYEWRIHASPIMGSITFQIKSIKGQHFYNFRTDNKQATYKNIGKRIQHFINDNPNEGLVSLKNKIRRDVQIEYSLHKVYRAKRYAVELLRGDLKEQYNRPMLGLDRCFLKGLFKGQLLCAVGRDRNDNLYLIAWALVEVEKFDTWKWFLDLLMRDIGSSKEKVWTFLSDRQKRLIHVVHSVAPRAEHRFCVRHLYNNFKGMFKDEELKKLFWKVASTYSVKQHLRIMKQIERLHPKRGAQQTPYKWMSEIPAQHWSRYCFPSRTKCEVVVNNIMSGMLDYEDSGLGVVDPPHVRIMPRRLKKVRRRDANDIRGQTNVSRKGLTHTCSICGEQGHNKNGHNKRARQTRQTATNDGPAQTETEVVHIPPYASQMPSQFVAEDSNEVPPSSSQTRTPNEMIPQSAIEDSTTLPPAEQVPPQRRRKAASQQPRRQTTSTIGNQVVYQGPITAPQASHNSKFQSSQFFTQFSESSHGPIQKKKGHQIPTGSKLTQIPQQLQRHTPKSRKQAIPVSLSSRKIQKMRHVLNPIPNPSNFALKRPAVFSSVQSMLKQIYASYNSKVNFAQPSSMPGPTSTSMPTTSKSDTIGTVETPKKK</sequence>
<dbReference type="InterPro" id="IPR018289">
    <property type="entry name" value="MULE_transposase_dom"/>
</dbReference>
<feature type="region of interest" description="Disordered" evidence="2">
    <location>
        <begin position="745"/>
        <end position="767"/>
    </location>
</feature>
<keyword evidence="5" id="KW-1185">Reference proteome</keyword>
<evidence type="ECO:0000259" key="3">
    <source>
        <dbReference type="Pfam" id="PF10551"/>
    </source>
</evidence>
<dbReference type="Proteomes" id="UP000826271">
    <property type="component" value="Unassembled WGS sequence"/>
</dbReference>
<comment type="caution">
    <text evidence="4">The sequence shown here is derived from an EMBL/GenBank/DDBJ whole genome shotgun (WGS) entry which is preliminary data.</text>
</comment>
<feature type="region of interest" description="Disordered" evidence="2">
    <location>
        <begin position="814"/>
        <end position="846"/>
    </location>
</feature>
<gene>
    <name evidence="4" type="ORF">BUALT_Bualt07G0022900</name>
</gene>
<feature type="region of interest" description="Disordered" evidence="2">
    <location>
        <begin position="581"/>
        <end position="613"/>
    </location>
</feature>
<dbReference type="PANTHER" id="PTHR31973:SF187">
    <property type="entry name" value="MUTATOR TRANSPOSASE MUDRA PROTEIN"/>
    <property type="match status" value="1"/>
</dbReference>
<dbReference type="AlphaFoldDB" id="A0AAV6XI60"/>
<feature type="domain" description="MULE transposase" evidence="3">
    <location>
        <begin position="356"/>
        <end position="451"/>
    </location>
</feature>
<accession>A0AAV6XI60</accession>
<feature type="region of interest" description="Disordered" evidence="2">
    <location>
        <begin position="720"/>
        <end position="739"/>
    </location>
</feature>
<dbReference type="PANTHER" id="PTHR31973">
    <property type="entry name" value="POLYPROTEIN, PUTATIVE-RELATED"/>
    <property type="match status" value="1"/>
</dbReference>
<feature type="region of interest" description="Disordered" evidence="2">
    <location>
        <begin position="631"/>
        <end position="696"/>
    </location>
</feature>
<evidence type="ECO:0000256" key="1">
    <source>
        <dbReference type="SAM" id="Coils"/>
    </source>
</evidence>
<keyword evidence="1" id="KW-0175">Coiled coil</keyword>
<feature type="compositionally biased region" description="Polar residues" evidence="2">
    <location>
        <begin position="678"/>
        <end position="695"/>
    </location>
</feature>
<name>A0AAV6XI60_9LAMI</name>
<protein>
    <recommendedName>
        <fullName evidence="3">MULE transposase domain-containing protein</fullName>
    </recommendedName>
</protein>
<reference evidence="4" key="1">
    <citation type="submission" date="2019-10" db="EMBL/GenBank/DDBJ databases">
        <authorList>
            <person name="Zhang R."/>
            <person name="Pan Y."/>
            <person name="Wang J."/>
            <person name="Ma R."/>
            <person name="Yu S."/>
        </authorList>
    </citation>
    <scope>NUCLEOTIDE SEQUENCE</scope>
    <source>
        <strain evidence="4">LA-IB0</strain>
        <tissue evidence="4">Leaf</tissue>
    </source>
</reference>
<evidence type="ECO:0000256" key="2">
    <source>
        <dbReference type="SAM" id="MobiDB-lite"/>
    </source>
</evidence>
<organism evidence="4 5">
    <name type="scientific">Buddleja alternifolia</name>
    <dbReference type="NCBI Taxonomy" id="168488"/>
    <lineage>
        <taxon>Eukaryota</taxon>
        <taxon>Viridiplantae</taxon>
        <taxon>Streptophyta</taxon>
        <taxon>Embryophyta</taxon>
        <taxon>Tracheophyta</taxon>
        <taxon>Spermatophyta</taxon>
        <taxon>Magnoliopsida</taxon>
        <taxon>eudicotyledons</taxon>
        <taxon>Gunneridae</taxon>
        <taxon>Pentapetalae</taxon>
        <taxon>asterids</taxon>
        <taxon>lamiids</taxon>
        <taxon>Lamiales</taxon>
        <taxon>Scrophulariaceae</taxon>
        <taxon>Buddlejeae</taxon>
        <taxon>Buddleja</taxon>
    </lineage>
</organism>
<evidence type="ECO:0000313" key="4">
    <source>
        <dbReference type="EMBL" id="KAG8378803.1"/>
    </source>
</evidence>
<proteinExistence type="predicted"/>
<feature type="compositionally biased region" description="Polar residues" evidence="2">
    <location>
        <begin position="638"/>
        <end position="648"/>
    </location>
</feature>
<feature type="compositionally biased region" description="Polar residues" evidence="2">
    <location>
        <begin position="600"/>
        <end position="613"/>
    </location>
</feature>
<feature type="compositionally biased region" description="Low complexity" evidence="2">
    <location>
        <begin position="817"/>
        <end position="834"/>
    </location>
</feature>
<feature type="compositionally biased region" description="Basic residues" evidence="2">
    <location>
        <begin position="590"/>
        <end position="599"/>
    </location>
</feature>
<feature type="coiled-coil region" evidence="1">
    <location>
        <begin position="29"/>
        <end position="98"/>
    </location>
</feature>